<feature type="compositionally biased region" description="Basic and acidic residues" evidence="1">
    <location>
        <begin position="24"/>
        <end position="34"/>
    </location>
</feature>
<feature type="transmembrane region" description="Helical" evidence="2">
    <location>
        <begin position="243"/>
        <end position="263"/>
    </location>
</feature>
<gene>
    <name evidence="3" type="ORF">ACS04_28270</name>
</gene>
<feature type="region of interest" description="Disordered" evidence="1">
    <location>
        <begin position="1"/>
        <end position="67"/>
    </location>
</feature>
<evidence type="ECO:0000313" key="4">
    <source>
        <dbReference type="Proteomes" id="UP000035932"/>
    </source>
</evidence>
<feature type="compositionally biased region" description="Low complexity" evidence="1">
    <location>
        <begin position="42"/>
        <end position="67"/>
    </location>
</feature>
<evidence type="ECO:0000256" key="2">
    <source>
        <dbReference type="SAM" id="Phobius"/>
    </source>
</evidence>
<evidence type="ECO:0000313" key="3">
    <source>
        <dbReference type="EMBL" id="KMO94518.1"/>
    </source>
</evidence>
<keyword evidence="4" id="KW-1185">Reference proteome</keyword>
<name>A0A0J6XIR3_9ACTN</name>
<comment type="caution">
    <text evidence="3">The sequence shown here is derived from an EMBL/GenBank/DDBJ whole genome shotgun (WGS) entry which is preliminary data.</text>
</comment>
<keyword evidence="2" id="KW-0472">Membrane</keyword>
<organism evidence="3 4">
    <name type="scientific">Streptomyces roseus</name>
    <dbReference type="NCBI Taxonomy" id="66430"/>
    <lineage>
        <taxon>Bacteria</taxon>
        <taxon>Bacillati</taxon>
        <taxon>Actinomycetota</taxon>
        <taxon>Actinomycetes</taxon>
        <taxon>Kitasatosporales</taxon>
        <taxon>Streptomycetaceae</taxon>
        <taxon>Streptomyces</taxon>
    </lineage>
</organism>
<dbReference type="STRING" id="66430.ACS04_28270"/>
<keyword evidence="2" id="KW-0812">Transmembrane</keyword>
<protein>
    <submittedName>
        <fullName evidence="3">Uncharacterized protein</fullName>
    </submittedName>
</protein>
<feature type="region of interest" description="Disordered" evidence="1">
    <location>
        <begin position="134"/>
        <end position="201"/>
    </location>
</feature>
<evidence type="ECO:0000256" key="1">
    <source>
        <dbReference type="SAM" id="MobiDB-lite"/>
    </source>
</evidence>
<keyword evidence="2" id="KW-1133">Transmembrane helix</keyword>
<feature type="compositionally biased region" description="Basic and acidic residues" evidence="1">
    <location>
        <begin position="348"/>
        <end position="357"/>
    </location>
</feature>
<feature type="transmembrane region" description="Helical" evidence="2">
    <location>
        <begin position="268"/>
        <end position="287"/>
    </location>
</feature>
<sequence length="369" mass="38427">MRTERFMSDYAIPEFGSEPGPGPEGDRAPTRTERAAQPTPAALPDSASAEPAPAAQAEDVDAAARSAEGTASLRMLLETAVARRSVDEIAKLVTLLRESEGLPEGADQALQAAAASRPIEDVISLAVLLADAQKQEPHTAQARQADGPQYDDDPPPEPQRPHPHPPQPGPEAALADRRTPAQEPRPPSPDLQYATRPPGAEEDVVVQASTPGRILRWPVALTLAVCALLYAPRPPLGMPTGGLAWLLLGLAGGCLALGVLLLVGDRTWVWWATTLVGIALVSLHALTATLNVNLLGRAGGALLPWPTGASILTAGLTAVLSVMALLYRSDRPHPGVAAELQGFAPTEADPHTPDSAHEPAVGLAPETGA</sequence>
<dbReference type="PATRIC" id="fig|66430.4.peg.1301"/>
<accession>A0A0J6XIR3</accession>
<dbReference type="PANTHER" id="PTHR48125:SF10">
    <property type="entry name" value="OS12G0136300 PROTEIN"/>
    <property type="match status" value="1"/>
</dbReference>
<proteinExistence type="predicted"/>
<dbReference type="EMBL" id="LFML01000126">
    <property type="protein sequence ID" value="KMO94518.1"/>
    <property type="molecule type" value="Genomic_DNA"/>
</dbReference>
<feature type="transmembrane region" description="Helical" evidence="2">
    <location>
        <begin position="307"/>
        <end position="327"/>
    </location>
</feature>
<feature type="transmembrane region" description="Helical" evidence="2">
    <location>
        <begin position="214"/>
        <end position="231"/>
    </location>
</feature>
<feature type="region of interest" description="Disordered" evidence="1">
    <location>
        <begin position="345"/>
        <end position="369"/>
    </location>
</feature>
<reference evidence="3 4" key="1">
    <citation type="submission" date="2015-06" db="EMBL/GenBank/DDBJ databases">
        <title>Recapitulation of the evolution of biosynthetic gene clusters reveals hidden chemical diversity on bacterial genomes.</title>
        <authorList>
            <person name="Cruz-Morales P."/>
            <person name="Martinez-Guerrero C."/>
            <person name="Morales-Escalante M.A."/>
            <person name="Yanez-Guerra L.A."/>
            <person name="Kopp J.F."/>
            <person name="Feldmann J."/>
            <person name="Ramos-Aboites H.E."/>
            <person name="Barona-Gomez F."/>
        </authorList>
    </citation>
    <scope>NUCLEOTIDE SEQUENCE [LARGE SCALE GENOMIC DNA]</scope>
    <source>
        <strain evidence="3 4">ATCC 31245</strain>
    </source>
</reference>
<dbReference type="Proteomes" id="UP000035932">
    <property type="component" value="Unassembled WGS sequence"/>
</dbReference>
<dbReference type="AlphaFoldDB" id="A0A0J6XIR3"/>
<dbReference type="PANTHER" id="PTHR48125">
    <property type="entry name" value="LP07818P1"/>
    <property type="match status" value="1"/>
</dbReference>